<sequence>LPAIDVSNLEKAKRLDTVGQMENTYNLHGALKVTKNAGCVPANSYCLWSPSQEVQQPVAQMPAARVLTKNQEKRPYYSSIWLLCIGSL</sequence>
<dbReference type="Proteomes" id="UP000831701">
    <property type="component" value="Chromosome 23"/>
</dbReference>
<comment type="caution">
    <text evidence="1">The sequence shown here is derived from an EMBL/GenBank/DDBJ whole genome shotgun (WGS) entry which is preliminary data.</text>
</comment>
<proteinExistence type="predicted"/>
<keyword evidence="2" id="KW-1185">Reference proteome</keyword>
<reference evidence="1" key="1">
    <citation type="submission" date="2022-04" db="EMBL/GenBank/DDBJ databases">
        <title>Jade perch genome.</title>
        <authorList>
            <person name="Chao B."/>
        </authorList>
    </citation>
    <scope>NUCLEOTIDE SEQUENCE</scope>
    <source>
        <strain evidence="1">CB-2022</strain>
    </source>
</reference>
<organism evidence="1 2">
    <name type="scientific">Scortum barcoo</name>
    <name type="common">barcoo grunter</name>
    <dbReference type="NCBI Taxonomy" id="214431"/>
    <lineage>
        <taxon>Eukaryota</taxon>
        <taxon>Metazoa</taxon>
        <taxon>Chordata</taxon>
        <taxon>Craniata</taxon>
        <taxon>Vertebrata</taxon>
        <taxon>Euteleostomi</taxon>
        <taxon>Actinopterygii</taxon>
        <taxon>Neopterygii</taxon>
        <taxon>Teleostei</taxon>
        <taxon>Neoteleostei</taxon>
        <taxon>Acanthomorphata</taxon>
        <taxon>Eupercaria</taxon>
        <taxon>Centrarchiformes</taxon>
        <taxon>Terapontoidei</taxon>
        <taxon>Terapontidae</taxon>
        <taxon>Scortum</taxon>
    </lineage>
</organism>
<protein>
    <submittedName>
        <fullName evidence="1">Uncharacterized protein</fullName>
    </submittedName>
</protein>
<gene>
    <name evidence="1" type="ORF">L3Q82_020155</name>
</gene>
<dbReference type="EMBL" id="CM041553">
    <property type="protein sequence ID" value="KAI3352681.1"/>
    <property type="molecule type" value="Genomic_DNA"/>
</dbReference>
<evidence type="ECO:0000313" key="1">
    <source>
        <dbReference type="EMBL" id="KAI3352681.1"/>
    </source>
</evidence>
<evidence type="ECO:0000313" key="2">
    <source>
        <dbReference type="Proteomes" id="UP000831701"/>
    </source>
</evidence>
<name>A0ACB8VAY4_9TELE</name>
<accession>A0ACB8VAY4</accession>
<feature type="non-terminal residue" evidence="1">
    <location>
        <position position="1"/>
    </location>
</feature>